<reference evidence="16 17" key="1">
    <citation type="journal article" date="2010" name="Stand. Genomic Sci.">
        <title>Complete genome sequence of Denitrovibrio acetiphilus type strain (N2460).</title>
        <authorList>
            <person name="Kiss H."/>
            <person name="Lang E."/>
            <person name="Lapidus A."/>
            <person name="Copeland A."/>
            <person name="Nolan M."/>
            <person name="Glavina Del Rio T."/>
            <person name="Chen F."/>
            <person name="Lucas S."/>
            <person name="Tice H."/>
            <person name="Cheng J.F."/>
            <person name="Han C."/>
            <person name="Goodwin L."/>
            <person name="Pitluck S."/>
            <person name="Liolios K."/>
            <person name="Pati A."/>
            <person name="Ivanova N."/>
            <person name="Mavromatis K."/>
            <person name="Chen A."/>
            <person name="Palaniappan K."/>
            <person name="Land M."/>
            <person name="Hauser L."/>
            <person name="Chang Y.J."/>
            <person name="Jeffries C.D."/>
            <person name="Detter J.C."/>
            <person name="Brettin T."/>
            <person name="Spring S."/>
            <person name="Rohde M."/>
            <person name="Goker M."/>
            <person name="Woyke T."/>
            <person name="Bristow J."/>
            <person name="Eisen J.A."/>
            <person name="Markowitz V."/>
            <person name="Hugenholtz P."/>
            <person name="Kyrpides N.C."/>
            <person name="Klenk H.P."/>
        </authorList>
    </citation>
    <scope>NUCLEOTIDE SEQUENCE [LARGE SCALE GENOMIC DNA]</scope>
    <source>
        <strain evidence="17">DSM 12809 / NBRC 114555 / N2460</strain>
    </source>
</reference>
<dbReference type="Gene3D" id="6.10.340.10">
    <property type="match status" value="1"/>
</dbReference>
<dbReference type="GO" id="GO:0005886">
    <property type="term" value="C:plasma membrane"/>
    <property type="evidence" value="ECO:0007669"/>
    <property type="project" value="UniProtKB-SubCell"/>
</dbReference>
<dbReference type="PANTHER" id="PTHR45528">
    <property type="entry name" value="SENSOR HISTIDINE KINASE CPXA"/>
    <property type="match status" value="1"/>
</dbReference>
<evidence type="ECO:0000256" key="14">
    <source>
        <dbReference type="SAM" id="Phobius"/>
    </source>
</evidence>
<dbReference type="InterPro" id="IPR036097">
    <property type="entry name" value="HisK_dim/P_sf"/>
</dbReference>
<dbReference type="Pfam" id="PF02518">
    <property type="entry name" value="HATPase_c"/>
    <property type="match status" value="1"/>
</dbReference>
<comment type="catalytic activity">
    <reaction evidence="1">
        <text>ATP + protein L-histidine = ADP + protein N-phospho-L-histidine.</text>
        <dbReference type="EC" id="2.7.13.3"/>
    </reaction>
</comment>
<keyword evidence="17" id="KW-1185">Reference proteome</keyword>
<dbReference type="Gene3D" id="3.30.565.10">
    <property type="entry name" value="Histidine kinase-like ATPase, C-terminal domain"/>
    <property type="match status" value="1"/>
</dbReference>
<evidence type="ECO:0000256" key="8">
    <source>
        <dbReference type="ARBA" id="ARBA00022741"/>
    </source>
</evidence>
<evidence type="ECO:0000313" key="17">
    <source>
        <dbReference type="Proteomes" id="UP000002012"/>
    </source>
</evidence>
<dbReference type="FunCoup" id="D4H517">
    <property type="interactions" value="207"/>
</dbReference>
<sequence precursor="true">MNWNLKLRNKIILAFIGYSILLSSLTILGVILATQISETRSYRNRAKIEAEYYLSDYISSFNAPSSNSFNSTKPPSPFITTYFGNELLPKWVPEKVPALKEGTYFVDHYQQKYCLLIRRLPDGENFYLLYNISRQGKYSASLHSLQRSILLTLLPIMILALILGLVTAHKVIGPILKLDSFIRNRPENERLPEYFDKNIHADEIGFLAKTLTKSINNMHDSIERENSFARDASHELRTPVTTMKNSLELLDELNPEMDKNVEKIIGRISRATSNMEHLIKSFLWLSRRKNLDDFDSVEVPIKELVHEVISEQSYILEKRDVVITVFDEGSENITAEPQLTKILIANLVRNAFTYTNSGYVKIHINKSCFQIHDSGRGIKPEVLKMMNKDLKAFPADGFGLGISIVKRLCNSLGWSFYIFSEEGKGTVARICYNTADDCANCAGFSLQSNRVARVENV</sequence>
<evidence type="ECO:0000256" key="3">
    <source>
        <dbReference type="ARBA" id="ARBA00012438"/>
    </source>
</evidence>
<dbReference type="SUPFAM" id="SSF55874">
    <property type="entry name" value="ATPase domain of HSP90 chaperone/DNA topoisomerase II/histidine kinase"/>
    <property type="match status" value="1"/>
</dbReference>
<evidence type="ECO:0000256" key="1">
    <source>
        <dbReference type="ARBA" id="ARBA00000085"/>
    </source>
</evidence>
<dbReference type="OrthoDB" id="9121563at2"/>
<proteinExistence type="predicted"/>
<dbReference type="GO" id="GO:0005524">
    <property type="term" value="F:ATP binding"/>
    <property type="evidence" value="ECO:0007669"/>
    <property type="project" value="UniProtKB-KW"/>
</dbReference>
<keyword evidence="7 14" id="KW-0812">Transmembrane</keyword>
<keyword evidence="11 14" id="KW-1133">Transmembrane helix</keyword>
<keyword evidence="5" id="KW-0597">Phosphoprotein</keyword>
<keyword evidence="8" id="KW-0547">Nucleotide-binding</keyword>
<dbReference type="InterPro" id="IPR050398">
    <property type="entry name" value="HssS/ArlS-like"/>
</dbReference>
<dbReference type="CDD" id="cd00082">
    <property type="entry name" value="HisKA"/>
    <property type="match status" value="1"/>
</dbReference>
<dbReference type="Pfam" id="PF00512">
    <property type="entry name" value="HisKA"/>
    <property type="match status" value="1"/>
</dbReference>
<feature type="domain" description="Histidine kinase" evidence="15">
    <location>
        <begin position="231"/>
        <end position="436"/>
    </location>
</feature>
<feature type="transmembrane region" description="Helical" evidence="14">
    <location>
        <begin position="12"/>
        <end position="33"/>
    </location>
</feature>
<dbReference type="Gene3D" id="1.10.287.130">
    <property type="match status" value="1"/>
</dbReference>
<evidence type="ECO:0000256" key="10">
    <source>
        <dbReference type="ARBA" id="ARBA00022840"/>
    </source>
</evidence>
<evidence type="ECO:0000256" key="11">
    <source>
        <dbReference type="ARBA" id="ARBA00022989"/>
    </source>
</evidence>
<dbReference type="InterPro" id="IPR003661">
    <property type="entry name" value="HisK_dim/P_dom"/>
</dbReference>
<dbReference type="GO" id="GO:0000155">
    <property type="term" value="F:phosphorelay sensor kinase activity"/>
    <property type="evidence" value="ECO:0007669"/>
    <property type="project" value="InterPro"/>
</dbReference>
<dbReference type="InParanoid" id="D4H517"/>
<dbReference type="STRING" id="522772.Dacet_2615"/>
<evidence type="ECO:0000256" key="12">
    <source>
        <dbReference type="ARBA" id="ARBA00023012"/>
    </source>
</evidence>
<keyword evidence="9 16" id="KW-0418">Kinase</keyword>
<keyword evidence="12" id="KW-0902">Two-component regulatory system</keyword>
<dbReference type="Proteomes" id="UP000002012">
    <property type="component" value="Chromosome"/>
</dbReference>
<dbReference type="InterPro" id="IPR004358">
    <property type="entry name" value="Sig_transdc_His_kin-like_C"/>
</dbReference>
<evidence type="ECO:0000256" key="13">
    <source>
        <dbReference type="ARBA" id="ARBA00023136"/>
    </source>
</evidence>
<keyword evidence="4" id="KW-1003">Cell membrane</keyword>
<dbReference type="PRINTS" id="PR00344">
    <property type="entry name" value="BCTRLSENSOR"/>
</dbReference>
<evidence type="ECO:0000256" key="5">
    <source>
        <dbReference type="ARBA" id="ARBA00022553"/>
    </source>
</evidence>
<comment type="subcellular location">
    <subcellularLocation>
        <location evidence="2">Cell membrane</location>
        <topology evidence="2">Multi-pass membrane protein</topology>
    </subcellularLocation>
</comment>
<dbReference type="SMART" id="SM00388">
    <property type="entry name" value="HisKA"/>
    <property type="match status" value="1"/>
</dbReference>
<keyword evidence="6" id="KW-0808">Transferase</keyword>
<keyword evidence="10" id="KW-0067">ATP-binding</keyword>
<dbReference type="RefSeq" id="WP_013011870.1">
    <property type="nucleotide sequence ID" value="NC_013943.1"/>
</dbReference>
<organism evidence="16 17">
    <name type="scientific">Denitrovibrio acetiphilus (strain DSM 12809 / NBRC 114555 / N2460)</name>
    <dbReference type="NCBI Taxonomy" id="522772"/>
    <lineage>
        <taxon>Bacteria</taxon>
        <taxon>Pseudomonadati</taxon>
        <taxon>Deferribacterota</taxon>
        <taxon>Deferribacteres</taxon>
        <taxon>Deferribacterales</taxon>
        <taxon>Geovibrionaceae</taxon>
        <taxon>Denitrovibrio</taxon>
    </lineage>
</organism>
<evidence type="ECO:0000256" key="9">
    <source>
        <dbReference type="ARBA" id="ARBA00022777"/>
    </source>
</evidence>
<feature type="transmembrane region" description="Helical" evidence="14">
    <location>
        <begin position="149"/>
        <end position="168"/>
    </location>
</feature>
<evidence type="ECO:0000256" key="4">
    <source>
        <dbReference type="ARBA" id="ARBA00022475"/>
    </source>
</evidence>
<dbReference type="InterPro" id="IPR036890">
    <property type="entry name" value="HATPase_C_sf"/>
</dbReference>
<dbReference type="SMART" id="SM00387">
    <property type="entry name" value="HATPase_c"/>
    <property type="match status" value="1"/>
</dbReference>
<dbReference type="AlphaFoldDB" id="D4H517"/>
<evidence type="ECO:0000256" key="7">
    <source>
        <dbReference type="ARBA" id="ARBA00022692"/>
    </source>
</evidence>
<dbReference type="HOGENOM" id="CLU_000445_89_37_0"/>
<dbReference type="InterPro" id="IPR005467">
    <property type="entry name" value="His_kinase_dom"/>
</dbReference>
<dbReference type="EMBL" id="CP001968">
    <property type="protein sequence ID" value="ADD69373.1"/>
    <property type="molecule type" value="Genomic_DNA"/>
</dbReference>
<evidence type="ECO:0000259" key="15">
    <source>
        <dbReference type="PROSITE" id="PS50109"/>
    </source>
</evidence>
<dbReference type="PaxDb" id="522772-Dacet_2615"/>
<gene>
    <name evidence="16" type="ordered locus">Dacet_2615</name>
</gene>
<dbReference type="PROSITE" id="PS50109">
    <property type="entry name" value="HIS_KIN"/>
    <property type="match status" value="1"/>
</dbReference>
<dbReference type="KEGG" id="dap:Dacet_2615"/>
<dbReference type="EC" id="2.7.13.3" evidence="3"/>
<evidence type="ECO:0000256" key="6">
    <source>
        <dbReference type="ARBA" id="ARBA00022679"/>
    </source>
</evidence>
<name>D4H517_DENA2</name>
<dbReference type="InterPro" id="IPR003594">
    <property type="entry name" value="HATPase_dom"/>
</dbReference>
<evidence type="ECO:0000313" key="16">
    <source>
        <dbReference type="EMBL" id="ADD69373.1"/>
    </source>
</evidence>
<keyword evidence="13 14" id="KW-0472">Membrane</keyword>
<dbReference type="PANTHER" id="PTHR45528:SF1">
    <property type="entry name" value="SENSOR HISTIDINE KINASE CPXA"/>
    <property type="match status" value="1"/>
</dbReference>
<evidence type="ECO:0000256" key="2">
    <source>
        <dbReference type="ARBA" id="ARBA00004651"/>
    </source>
</evidence>
<protein>
    <recommendedName>
        <fullName evidence="3">histidine kinase</fullName>
        <ecNumber evidence="3">2.7.13.3</ecNumber>
    </recommendedName>
</protein>
<dbReference type="eggNOG" id="COG0642">
    <property type="taxonomic scope" value="Bacteria"/>
</dbReference>
<accession>D4H517</accession>
<dbReference type="SUPFAM" id="SSF47384">
    <property type="entry name" value="Homodimeric domain of signal transducing histidine kinase"/>
    <property type="match status" value="1"/>
</dbReference>